<gene>
    <name evidence="2" type="ORF">GJ689_23350</name>
    <name evidence="3" type="ORF">RHODGE_RHODGE_04168</name>
</gene>
<evidence type="ECO:0000313" key="4">
    <source>
        <dbReference type="Proteomes" id="UP000289200"/>
    </source>
</evidence>
<dbReference type="EMBL" id="UWOC01000184">
    <property type="protein sequence ID" value="VCU10964.1"/>
    <property type="molecule type" value="Genomic_DNA"/>
</dbReference>
<accession>A0A327JZU8</accession>
<dbReference type="Pfam" id="PF04344">
    <property type="entry name" value="CheZ"/>
    <property type="match status" value="1"/>
</dbReference>
<dbReference type="Proteomes" id="UP000438991">
    <property type="component" value="Unassembled WGS sequence"/>
</dbReference>
<evidence type="ECO:0000256" key="1">
    <source>
        <dbReference type="SAM" id="MobiDB-lite"/>
    </source>
</evidence>
<name>A0A327JZU8_9BRAD</name>
<keyword evidence="4" id="KW-1185">Reference proteome</keyword>
<feature type="compositionally biased region" description="Polar residues" evidence="1">
    <location>
        <begin position="221"/>
        <end position="233"/>
    </location>
</feature>
<dbReference type="GO" id="GO:0009288">
    <property type="term" value="C:bacterial-type flagellum"/>
    <property type="evidence" value="ECO:0007669"/>
    <property type="project" value="InterPro"/>
</dbReference>
<reference evidence="4" key="1">
    <citation type="submission" date="2018-10" db="EMBL/GenBank/DDBJ databases">
        <authorList>
            <person name="Peiro R."/>
            <person name="Begona"/>
            <person name="Cbmso G."/>
            <person name="Lopez M."/>
            <person name="Gonzalez S."/>
            <person name="Sacristan E."/>
            <person name="Castillo E."/>
        </authorList>
    </citation>
    <scope>NUCLEOTIDE SEQUENCE [LARGE SCALE GENOMIC DNA]</scope>
</reference>
<feature type="region of interest" description="Disordered" evidence="1">
    <location>
        <begin position="194"/>
        <end position="233"/>
    </location>
</feature>
<dbReference type="RefSeq" id="WP_111387761.1">
    <property type="nucleotide sequence ID" value="NZ_NPEW01000252.1"/>
</dbReference>
<proteinExistence type="predicted"/>
<dbReference type="SUPFAM" id="SSF75708">
    <property type="entry name" value="Chemotaxis phosphatase CheZ"/>
    <property type="match status" value="1"/>
</dbReference>
<protein>
    <submittedName>
        <fullName evidence="2">Chemotaxis protein</fullName>
    </submittedName>
</protein>
<dbReference type="GO" id="GO:0003824">
    <property type="term" value="F:catalytic activity"/>
    <property type="evidence" value="ECO:0007669"/>
    <property type="project" value="InterPro"/>
</dbReference>
<evidence type="ECO:0000313" key="2">
    <source>
        <dbReference type="EMBL" id="MTW19139.1"/>
    </source>
</evidence>
<dbReference type="AlphaFoldDB" id="A0A327JZU8"/>
<evidence type="ECO:0000313" key="5">
    <source>
        <dbReference type="Proteomes" id="UP000438991"/>
    </source>
</evidence>
<sequence length="233" mass="25645">MARVKTQQLESLIECLHDKRREDVSLADVLSLAEITAQSLQVFFETMDTAVYREMREIAGYIERMRGEIGALQADELKKNRIPAAGQELGAIVKATEGATNTIMECAETLMAADASDIAAYQALVQEKMVVIFEACSFQDITGQRIAKVIETLQHIETRVTRFASAVGSSKGAAFVSDDERKAAERRERLLLNGPQLDGEGIDQNTVDDLFSKPTPAKQPECSNQSSIDALFK</sequence>
<dbReference type="InterPro" id="IPR007439">
    <property type="entry name" value="Chemotax_Pase_CheZ"/>
</dbReference>
<dbReference type="GO" id="GO:0050920">
    <property type="term" value="P:regulation of chemotaxis"/>
    <property type="evidence" value="ECO:0007669"/>
    <property type="project" value="InterPro"/>
</dbReference>
<evidence type="ECO:0000313" key="3">
    <source>
        <dbReference type="EMBL" id="VCU10964.1"/>
    </source>
</evidence>
<reference evidence="2 5" key="3">
    <citation type="submission" date="2019-11" db="EMBL/GenBank/DDBJ databases">
        <title>Whole-genome sequence of Rhodoplanes serenus DSM 18633, type strain.</title>
        <authorList>
            <person name="Kyndt J.A."/>
            <person name="Meyer T.E."/>
        </authorList>
    </citation>
    <scope>NUCLEOTIDE SEQUENCE [LARGE SCALE GENOMIC DNA]</scope>
    <source>
        <strain evidence="2 5">DSM 18633</strain>
    </source>
</reference>
<organism evidence="3 4">
    <name type="scientific">Rhodoplanes serenus</name>
    <dbReference type="NCBI Taxonomy" id="200615"/>
    <lineage>
        <taxon>Bacteria</taxon>
        <taxon>Pseudomonadati</taxon>
        <taxon>Pseudomonadota</taxon>
        <taxon>Alphaproteobacteria</taxon>
        <taxon>Hyphomicrobiales</taxon>
        <taxon>Nitrobacteraceae</taxon>
        <taxon>Rhodoplanes</taxon>
    </lineage>
</organism>
<comment type="caution">
    <text evidence="3">The sequence shown here is derived from an EMBL/GenBank/DDBJ whole genome shotgun (WGS) entry which is preliminary data.</text>
</comment>
<dbReference type="Proteomes" id="UP000289200">
    <property type="component" value="Unassembled WGS sequence"/>
</dbReference>
<dbReference type="EMBL" id="WNKV01000024">
    <property type="protein sequence ID" value="MTW19139.1"/>
    <property type="molecule type" value="Genomic_DNA"/>
</dbReference>
<dbReference type="Gene3D" id="1.10.287.500">
    <property type="entry name" value="Helix hairpin bin"/>
    <property type="match status" value="1"/>
</dbReference>
<reference evidence="3" key="2">
    <citation type="submission" date="2018-10" db="EMBL/GenBank/DDBJ databases">
        <authorList>
            <person name="Peiro R."/>
            <person name="Begona"/>
            <person name="Cbmso G."/>
            <person name="Lopez M."/>
            <person name="Gonzalez S."/>
            <person name="Sacristan E."/>
            <person name="Castillo E."/>
        </authorList>
    </citation>
    <scope>NUCLEOTIDE SEQUENCE</scope>
    <source>
        <strain evidence="3">Rhod_genome</strain>
    </source>
</reference>
<dbReference type="OrthoDB" id="5455460at2"/>